<feature type="domain" description="Ketoreductase" evidence="3">
    <location>
        <begin position="22"/>
        <end position="201"/>
    </location>
</feature>
<dbReference type="KEGG" id="rav:AAT18_05670"/>
<sequence>MTSTDTAHDTGSILDLFRLDGSVAVVTGAGSGLGAGFARALAEAGADVVIAARRREKLDAVGPTIEATGRRCLIVPTDVTDPEQCDALARATVAEFGRLDILINNAGVTHSAPATRERPEDFRSVLDVNLLGAYWAAQACGRVMKPGSSIVNIASMLGLVKSVLPQAAYAASKAGLVGLTRDLSHQWSQRKGIRVNAIAPGFVETDLIAEMSSDTLEEFLRGCSLGRTATQREIDAAVVFLASRASGYITGSTLAVDGGTSGH</sequence>
<dbReference type="PANTHER" id="PTHR42760">
    <property type="entry name" value="SHORT-CHAIN DEHYDROGENASES/REDUCTASES FAMILY MEMBER"/>
    <property type="match status" value="1"/>
</dbReference>
<dbReference type="EMBL" id="CP106982">
    <property type="protein sequence ID" value="UYF93343.1"/>
    <property type="molecule type" value="Genomic_DNA"/>
</dbReference>
<accession>A0A059MV25</accession>
<reference evidence="5" key="3">
    <citation type="submission" date="2022-09" db="EMBL/GenBank/DDBJ databases">
        <title>The genome sequence of Rhodococcus aetherivorans N1.</title>
        <authorList>
            <person name="Jiang W."/>
        </authorList>
    </citation>
    <scope>NUCLEOTIDE SEQUENCE</scope>
    <source>
        <strain evidence="5">N1</strain>
    </source>
</reference>
<evidence type="ECO:0000313" key="7">
    <source>
        <dbReference type="Proteomes" id="UP001163947"/>
    </source>
</evidence>
<dbReference type="SMART" id="SM00822">
    <property type="entry name" value="PKS_KR"/>
    <property type="match status" value="1"/>
</dbReference>
<evidence type="ECO:0000256" key="2">
    <source>
        <dbReference type="ARBA" id="ARBA00023002"/>
    </source>
</evidence>
<dbReference type="InterPro" id="IPR057326">
    <property type="entry name" value="KR_dom"/>
</dbReference>
<keyword evidence="2 4" id="KW-0560">Oxidoreductase</keyword>
<dbReference type="GeneID" id="83623412"/>
<protein>
    <submittedName>
        <fullName evidence="4">3-oxoacyl-[acyl-carrier protein] reductase</fullName>
        <ecNumber evidence="4">1.1.1.100</ecNumber>
    </submittedName>
    <submittedName>
        <fullName evidence="5">SDR family oxidoreductase</fullName>
    </submittedName>
</protein>
<evidence type="ECO:0000256" key="1">
    <source>
        <dbReference type="ARBA" id="ARBA00006484"/>
    </source>
</evidence>
<dbReference type="GO" id="GO:0004316">
    <property type="term" value="F:3-oxoacyl-[acyl-carrier-protein] reductase (NADPH) activity"/>
    <property type="evidence" value="ECO:0007669"/>
    <property type="project" value="UniProtKB-EC"/>
</dbReference>
<dbReference type="PRINTS" id="PR00081">
    <property type="entry name" value="GDHRDH"/>
</dbReference>
<dbReference type="Proteomes" id="UP001163947">
    <property type="component" value="Chromosome"/>
</dbReference>
<reference evidence="4" key="2">
    <citation type="submission" date="2019-10" db="EMBL/GenBank/DDBJ databases">
        <title>Draft genome sequence of Rhodococcus aetherivorans JCM 14343.</title>
        <authorList>
            <person name="Inoue D."/>
            <person name="Nakazawa M."/>
            <person name="Yamamoto N."/>
            <person name="Sei K."/>
            <person name="Ike M."/>
        </authorList>
    </citation>
    <scope>NUCLEOTIDE SEQUENCE</scope>
    <source>
        <strain evidence="4">JCM 14343</strain>
    </source>
</reference>
<evidence type="ECO:0000313" key="6">
    <source>
        <dbReference type="Proteomes" id="UP000325466"/>
    </source>
</evidence>
<dbReference type="RefSeq" id="WP_029541674.1">
    <property type="nucleotide sequence ID" value="NZ_BAAAYP010000042.1"/>
</dbReference>
<dbReference type="EMBL" id="BLAH01000086">
    <property type="protein sequence ID" value="GES37684.1"/>
    <property type="molecule type" value="Genomic_DNA"/>
</dbReference>
<dbReference type="PRINTS" id="PR00080">
    <property type="entry name" value="SDRFAMILY"/>
</dbReference>
<dbReference type="Gene3D" id="3.40.50.720">
    <property type="entry name" value="NAD(P)-binding Rossmann-like Domain"/>
    <property type="match status" value="1"/>
</dbReference>
<evidence type="ECO:0000259" key="3">
    <source>
        <dbReference type="SMART" id="SM00822"/>
    </source>
</evidence>
<dbReference type="NCBIfam" id="NF005559">
    <property type="entry name" value="PRK07231.1"/>
    <property type="match status" value="1"/>
</dbReference>
<name>A0A059MV25_9NOCA</name>
<keyword evidence="6" id="KW-1185">Reference proteome</keyword>
<dbReference type="Proteomes" id="UP000325466">
    <property type="component" value="Unassembled WGS sequence"/>
</dbReference>
<dbReference type="InterPro" id="IPR002347">
    <property type="entry name" value="SDR_fam"/>
</dbReference>
<dbReference type="EC" id="1.1.1.100" evidence="4"/>
<gene>
    <name evidence="5" type="ORF">OCS65_23320</name>
    <name evidence="4" type="ORF">RAJCM14343_2939</name>
</gene>
<dbReference type="FunFam" id="3.40.50.720:FF:000084">
    <property type="entry name" value="Short-chain dehydrogenase reductase"/>
    <property type="match status" value="1"/>
</dbReference>
<dbReference type="AlphaFoldDB" id="A0A059MV25"/>
<evidence type="ECO:0000313" key="5">
    <source>
        <dbReference type="EMBL" id="UYF93343.1"/>
    </source>
</evidence>
<evidence type="ECO:0000313" key="4">
    <source>
        <dbReference type="EMBL" id="GES37684.1"/>
    </source>
</evidence>
<organism evidence="5 7">
    <name type="scientific">Rhodococcus aetherivorans</name>
    <dbReference type="NCBI Taxonomy" id="191292"/>
    <lineage>
        <taxon>Bacteria</taxon>
        <taxon>Bacillati</taxon>
        <taxon>Actinomycetota</taxon>
        <taxon>Actinomycetes</taxon>
        <taxon>Mycobacteriales</taxon>
        <taxon>Nocardiaceae</taxon>
        <taxon>Rhodococcus</taxon>
    </lineage>
</organism>
<proteinExistence type="inferred from homology"/>
<reference evidence="4 6" key="1">
    <citation type="journal article" date="2018" name="Biodegradation">
        <title>1,4-Dioxane degradation characteristics of Rhodococcus aetherivorans JCM 14343.</title>
        <authorList>
            <person name="Inoue D."/>
            <person name="Tsunoda T."/>
            <person name="Yamamoto N."/>
            <person name="Ike M."/>
            <person name="Sei K."/>
        </authorList>
    </citation>
    <scope>NUCLEOTIDE SEQUENCE [LARGE SCALE GENOMIC DNA]</scope>
    <source>
        <strain evidence="4 6">JCM 14343</strain>
    </source>
</reference>
<comment type="similarity">
    <text evidence="1">Belongs to the short-chain dehydrogenases/reductases (SDR) family.</text>
</comment>
<dbReference type="Pfam" id="PF13561">
    <property type="entry name" value="adh_short_C2"/>
    <property type="match status" value="1"/>
</dbReference>
<dbReference type="InterPro" id="IPR036291">
    <property type="entry name" value="NAD(P)-bd_dom_sf"/>
</dbReference>
<dbReference type="SUPFAM" id="SSF51735">
    <property type="entry name" value="NAD(P)-binding Rossmann-fold domains"/>
    <property type="match status" value="1"/>
</dbReference>
<accession>A0A0F6S7N6</accession>